<evidence type="ECO:0000313" key="1">
    <source>
        <dbReference type="EMBL" id="TGX97737.1"/>
    </source>
</evidence>
<evidence type="ECO:0000313" key="2">
    <source>
        <dbReference type="Proteomes" id="UP000307720"/>
    </source>
</evidence>
<dbReference type="Proteomes" id="UP000307720">
    <property type="component" value="Unassembled WGS sequence"/>
</dbReference>
<proteinExistence type="predicted"/>
<accession>A0AC61QXL3</accession>
<name>A0AC61QXL3_9FIRM</name>
<comment type="caution">
    <text evidence="1">The sequence shown here is derived from an EMBL/GenBank/DDBJ whole genome shotgun (WGS) entry which is preliminary data.</text>
</comment>
<keyword evidence="2" id="KW-1185">Reference proteome</keyword>
<dbReference type="EMBL" id="SRZB01000027">
    <property type="protein sequence ID" value="TGX97737.1"/>
    <property type="molecule type" value="Genomic_DNA"/>
</dbReference>
<reference evidence="1" key="1">
    <citation type="submission" date="2019-04" db="EMBL/GenBank/DDBJ databases">
        <title>Microbes associate with the intestines of laboratory mice.</title>
        <authorList>
            <person name="Navarre W."/>
            <person name="Wong E."/>
            <person name="Huang K."/>
            <person name="Tropini C."/>
            <person name="Ng K."/>
            <person name="Yu B."/>
        </authorList>
    </citation>
    <scope>NUCLEOTIDE SEQUENCE</scope>
    <source>
        <strain evidence="1">NM72_1-8</strain>
    </source>
</reference>
<organism evidence="1 2">
    <name type="scientific">Hominisplanchenecus murintestinalis</name>
    <dbReference type="NCBI Taxonomy" id="2941517"/>
    <lineage>
        <taxon>Bacteria</taxon>
        <taxon>Bacillati</taxon>
        <taxon>Bacillota</taxon>
        <taxon>Clostridia</taxon>
        <taxon>Lachnospirales</taxon>
        <taxon>Lachnospiraceae</taxon>
        <taxon>Hominisplanchenecus</taxon>
    </lineage>
</organism>
<sequence>MAYNIPSKINSFNVYKDGTKLVGISDEVTLPDFESLTETLSGPGILGEVDDPTLGHFQSMEMEIPFRQMDKDLFILSDDISSVTVTLRGSIQYTVNDTGATAFKPMRVVVRGKNKGITGGKAKQGTGTGSSIKLELLYILIEIDNVTEIELDKLNFVYKVHGKDLLEKVRKMC</sequence>
<gene>
    <name evidence="1" type="ORF">E5357_11660</name>
</gene>
<protein>
    <submittedName>
        <fullName evidence="1">Phage tail protein</fullName>
    </submittedName>
</protein>